<dbReference type="Proteomes" id="UP000006727">
    <property type="component" value="Chromosome 24"/>
</dbReference>
<protein>
    <recommendedName>
        <fullName evidence="3">NAD-dependent epimerase/dehydratase domain-containing protein</fullName>
    </recommendedName>
</protein>
<dbReference type="FunCoup" id="A0A2K1IGX7">
    <property type="interactions" value="45"/>
</dbReference>
<dbReference type="EMBL" id="ABEU02000024">
    <property type="protein sequence ID" value="PNR28533.1"/>
    <property type="molecule type" value="Genomic_DNA"/>
</dbReference>
<dbReference type="GeneID" id="112276366"/>
<organism evidence="4">
    <name type="scientific">Physcomitrium patens</name>
    <name type="common">Spreading-leaved earth moss</name>
    <name type="synonym">Physcomitrella patens</name>
    <dbReference type="NCBI Taxonomy" id="3218"/>
    <lineage>
        <taxon>Eukaryota</taxon>
        <taxon>Viridiplantae</taxon>
        <taxon>Streptophyta</taxon>
        <taxon>Embryophyta</taxon>
        <taxon>Bryophyta</taxon>
        <taxon>Bryophytina</taxon>
        <taxon>Bryopsida</taxon>
        <taxon>Funariidae</taxon>
        <taxon>Funariales</taxon>
        <taxon>Funariaceae</taxon>
        <taxon>Physcomitrium</taxon>
    </lineage>
</organism>
<dbReference type="PANTHER" id="PTHR43574">
    <property type="entry name" value="EPIMERASE-RELATED"/>
    <property type="match status" value="1"/>
</dbReference>
<dbReference type="GO" id="GO:0016854">
    <property type="term" value="F:racemase and epimerase activity"/>
    <property type="evidence" value="ECO:0000318"/>
    <property type="project" value="GO_Central"/>
</dbReference>
<keyword evidence="2" id="KW-0520">NAD</keyword>
<comment type="similarity">
    <text evidence="1">Belongs to the NAD(P)-dependent epimerase/dehydratase family.</text>
</comment>
<dbReference type="OrthoDB" id="5824at2759"/>
<dbReference type="Gramene" id="Pp3c24_15610V3.2">
    <property type="protein sequence ID" value="PAC:32910059.CDS.1"/>
    <property type="gene ID" value="Pp3c24_15610"/>
</dbReference>
<dbReference type="AlphaFoldDB" id="A0A2K1IGX7"/>
<reference evidence="4 6" key="2">
    <citation type="journal article" date="2018" name="Plant J.">
        <title>The Physcomitrella patens chromosome-scale assembly reveals moss genome structure and evolution.</title>
        <authorList>
            <person name="Lang D."/>
            <person name="Ullrich K.K."/>
            <person name="Murat F."/>
            <person name="Fuchs J."/>
            <person name="Jenkins J."/>
            <person name="Haas F.B."/>
            <person name="Piednoel M."/>
            <person name="Gundlach H."/>
            <person name="Van Bel M."/>
            <person name="Meyberg R."/>
            <person name="Vives C."/>
            <person name="Morata J."/>
            <person name="Symeonidi A."/>
            <person name="Hiss M."/>
            <person name="Muchero W."/>
            <person name="Kamisugi Y."/>
            <person name="Saleh O."/>
            <person name="Blanc G."/>
            <person name="Decker E.L."/>
            <person name="van Gessel N."/>
            <person name="Grimwood J."/>
            <person name="Hayes R.D."/>
            <person name="Graham S.W."/>
            <person name="Gunter L.E."/>
            <person name="McDaniel S.F."/>
            <person name="Hoernstein S.N.W."/>
            <person name="Larsson A."/>
            <person name="Li F.W."/>
            <person name="Perroud P.F."/>
            <person name="Phillips J."/>
            <person name="Ranjan P."/>
            <person name="Rokshar D.S."/>
            <person name="Rothfels C.J."/>
            <person name="Schneider L."/>
            <person name="Shu S."/>
            <person name="Stevenson D.W."/>
            <person name="Thummler F."/>
            <person name="Tillich M."/>
            <person name="Villarreal Aguilar J.C."/>
            <person name="Widiez T."/>
            <person name="Wong G.K."/>
            <person name="Wymore A."/>
            <person name="Zhang Y."/>
            <person name="Zimmer A.D."/>
            <person name="Quatrano R.S."/>
            <person name="Mayer K.F.X."/>
            <person name="Goodstein D."/>
            <person name="Casacuberta J.M."/>
            <person name="Vandepoele K."/>
            <person name="Reski R."/>
            <person name="Cuming A.C."/>
            <person name="Tuskan G.A."/>
            <person name="Maumus F."/>
            <person name="Salse J."/>
            <person name="Schmutz J."/>
            <person name="Rensing S.A."/>
        </authorList>
    </citation>
    <scope>NUCLEOTIDE SEQUENCE [LARGE SCALE GENOMIC DNA]</scope>
    <source>
        <strain evidence="5 6">cv. Gransden 2004</strain>
    </source>
</reference>
<dbReference type="InterPro" id="IPR001509">
    <property type="entry name" value="Epimerase_deHydtase"/>
</dbReference>
<keyword evidence="6" id="KW-1185">Reference proteome</keyword>
<dbReference type="OMA" id="MGDYFDL"/>
<dbReference type="Gramene" id="Pp3c24_15610V3.1">
    <property type="protein sequence ID" value="PAC:32910058.CDS.1"/>
    <property type="gene ID" value="Pp3c24_15610"/>
</dbReference>
<reference evidence="4 6" key="1">
    <citation type="journal article" date="2008" name="Science">
        <title>The Physcomitrella genome reveals evolutionary insights into the conquest of land by plants.</title>
        <authorList>
            <person name="Rensing S."/>
            <person name="Lang D."/>
            <person name="Zimmer A."/>
            <person name="Terry A."/>
            <person name="Salamov A."/>
            <person name="Shapiro H."/>
            <person name="Nishiyama T."/>
            <person name="Perroud P.-F."/>
            <person name="Lindquist E."/>
            <person name="Kamisugi Y."/>
            <person name="Tanahashi T."/>
            <person name="Sakakibara K."/>
            <person name="Fujita T."/>
            <person name="Oishi K."/>
            <person name="Shin-I T."/>
            <person name="Kuroki Y."/>
            <person name="Toyoda A."/>
            <person name="Suzuki Y."/>
            <person name="Hashimoto A."/>
            <person name="Yamaguchi K."/>
            <person name="Sugano A."/>
            <person name="Kohara Y."/>
            <person name="Fujiyama A."/>
            <person name="Anterola A."/>
            <person name="Aoki S."/>
            <person name="Ashton N."/>
            <person name="Barbazuk W.B."/>
            <person name="Barker E."/>
            <person name="Bennetzen J."/>
            <person name="Bezanilla M."/>
            <person name="Blankenship R."/>
            <person name="Cho S.H."/>
            <person name="Dutcher S."/>
            <person name="Estelle M."/>
            <person name="Fawcett J.A."/>
            <person name="Gundlach H."/>
            <person name="Hanada K."/>
            <person name="Heyl A."/>
            <person name="Hicks K.A."/>
            <person name="Hugh J."/>
            <person name="Lohr M."/>
            <person name="Mayer K."/>
            <person name="Melkozernov A."/>
            <person name="Murata T."/>
            <person name="Nelson D."/>
            <person name="Pils B."/>
            <person name="Prigge M."/>
            <person name="Reiss B."/>
            <person name="Renner T."/>
            <person name="Rombauts S."/>
            <person name="Rushton P."/>
            <person name="Sanderfoot A."/>
            <person name="Schween G."/>
            <person name="Shiu S.-H."/>
            <person name="Stueber K."/>
            <person name="Theodoulou F.L."/>
            <person name="Tu H."/>
            <person name="Van de Peer Y."/>
            <person name="Verrier P.J."/>
            <person name="Waters E."/>
            <person name="Wood A."/>
            <person name="Yang L."/>
            <person name="Cove D."/>
            <person name="Cuming A."/>
            <person name="Hasebe M."/>
            <person name="Lucas S."/>
            <person name="Mishler D.B."/>
            <person name="Reski R."/>
            <person name="Grigoriev I."/>
            <person name="Quatrano R.S."/>
            <person name="Boore J.L."/>
        </authorList>
    </citation>
    <scope>NUCLEOTIDE SEQUENCE [LARGE SCALE GENOMIC DNA]</scope>
    <source>
        <strain evidence="5 6">cv. Gransden 2004</strain>
    </source>
</reference>
<dbReference type="STRING" id="3218.A0A2K1IGX7"/>
<dbReference type="CDD" id="cd05266">
    <property type="entry name" value="SDR_a4"/>
    <property type="match status" value="1"/>
</dbReference>
<evidence type="ECO:0000313" key="6">
    <source>
        <dbReference type="Proteomes" id="UP000006727"/>
    </source>
</evidence>
<evidence type="ECO:0000256" key="2">
    <source>
        <dbReference type="ARBA" id="ARBA00023027"/>
    </source>
</evidence>
<evidence type="ECO:0000259" key="3">
    <source>
        <dbReference type="Pfam" id="PF01370"/>
    </source>
</evidence>
<name>A0A2K1IGX7_PHYPA</name>
<dbReference type="Pfam" id="PF01370">
    <property type="entry name" value="Epimerase"/>
    <property type="match status" value="1"/>
</dbReference>
<gene>
    <name evidence="5" type="primary">LOC112276366</name>
    <name evidence="4" type="ORF">PHYPA_029125</name>
</gene>
<dbReference type="KEGG" id="ppp:112276366"/>
<reference evidence="5" key="3">
    <citation type="submission" date="2020-12" db="UniProtKB">
        <authorList>
            <consortium name="EnsemblPlants"/>
        </authorList>
    </citation>
    <scope>IDENTIFICATION</scope>
</reference>
<dbReference type="InterPro" id="IPR036291">
    <property type="entry name" value="NAD(P)-bd_dom_sf"/>
</dbReference>
<accession>A0A2K1IGX7</accession>
<dbReference type="EnsemblPlants" id="Pp3c24_15610V3.2">
    <property type="protein sequence ID" value="PAC:32910059.CDS.1"/>
    <property type="gene ID" value="Pp3c24_15610"/>
</dbReference>
<evidence type="ECO:0000256" key="1">
    <source>
        <dbReference type="ARBA" id="ARBA00007637"/>
    </source>
</evidence>
<evidence type="ECO:0000313" key="5">
    <source>
        <dbReference type="EnsemblPlants" id="PAC:32910058.CDS.1"/>
    </source>
</evidence>
<dbReference type="RefSeq" id="XP_024363381.1">
    <property type="nucleotide sequence ID" value="XM_024507613.2"/>
</dbReference>
<dbReference type="SUPFAM" id="SSF51735">
    <property type="entry name" value="NAD(P)-binding Rossmann-fold domains"/>
    <property type="match status" value="1"/>
</dbReference>
<proteinExistence type="inferred from homology"/>
<sequence length="386" mass="43161">MAVFAPVVAFSQAPALAPCAVECCTSPSAAWFVKRTDRMRVLRIRRVERVGALRCVCRGGGVKPETTDGGQKHGNRVFIFGMGYTSLALANSLKKQGWDVVGTCRSEEKREALELRGFQTHRFNPDNDGEWLQGEAIRDLHASTHIVNSIPPVGDFDCDPVLASVKVELQQAARERLQWIGYLSSTSVYGDWQGNWVGEETDPRPVERKAVARWEAEKSWMQFGEETGVCVHVFRLGGIYGPGRSALDTIRQSEQNKKLSTRQQLRGHKRFTSRVHVADICQVIVKTMASRDRARKIYNVVDDDPSPRAKVMAYARGLLLGTSVEHDMEFPEESAGFVSSGHVSEKRVSNQRVKDELQVKLLYPSFRSGLEAIANGLNNPFDQEIR</sequence>
<dbReference type="EnsemblPlants" id="Pp3c24_15610V3.1">
    <property type="protein sequence ID" value="PAC:32910058.CDS.1"/>
    <property type="gene ID" value="Pp3c24_15610"/>
</dbReference>
<evidence type="ECO:0000313" key="4">
    <source>
        <dbReference type="EMBL" id="PNR28533.1"/>
    </source>
</evidence>
<dbReference type="PaxDb" id="3218-PP1S178_89V6.1"/>
<dbReference type="Gene3D" id="3.40.50.720">
    <property type="entry name" value="NAD(P)-binding Rossmann-like Domain"/>
    <property type="match status" value="1"/>
</dbReference>
<feature type="domain" description="NAD-dependent epimerase/dehydratase" evidence="3">
    <location>
        <begin position="83"/>
        <end position="300"/>
    </location>
</feature>